<evidence type="ECO:0000313" key="3">
    <source>
        <dbReference type="EMBL" id="QDM42692.1"/>
    </source>
</evidence>
<evidence type="ECO:0000313" key="5">
    <source>
        <dbReference type="Proteomes" id="UP001209276"/>
    </source>
</evidence>
<evidence type="ECO:0000313" key="2">
    <source>
        <dbReference type="EMBL" id="MCY9610696.1"/>
    </source>
</evidence>
<dbReference type="RefSeq" id="WP_087440974.1">
    <property type="nucleotide sequence ID" value="NZ_CABMNB010000012.1"/>
</dbReference>
<dbReference type="EMBL" id="JAMDMM010000062">
    <property type="protein sequence ID" value="MCY9610696.1"/>
    <property type="molecule type" value="Genomic_DNA"/>
</dbReference>
<evidence type="ECO:0000313" key="4">
    <source>
        <dbReference type="Proteomes" id="UP000315377"/>
    </source>
</evidence>
<dbReference type="Proteomes" id="UP001209276">
    <property type="component" value="Unassembled WGS sequence"/>
</dbReference>
<dbReference type="Pfam" id="PF07883">
    <property type="entry name" value="Cupin_2"/>
    <property type="match status" value="1"/>
</dbReference>
<reference evidence="2 5" key="2">
    <citation type="submission" date="2022-05" db="EMBL/GenBank/DDBJ databases">
        <title>Genome Sequencing of Bee-Associated Microbes.</title>
        <authorList>
            <person name="Dunlap C."/>
        </authorList>
    </citation>
    <scope>NUCLEOTIDE SEQUENCE [LARGE SCALE GENOMIC DNA]</scope>
    <source>
        <strain evidence="2 5">NRRL B-14613</strain>
    </source>
</reference>
<name>A0AAP9DRF1_PANTH</name>
<feature type="domain" description="Cupin type-2" evidence="1">
    <location>
        <begin position="39"/>
        <end position="97"/>
    </location>
</feature>
<reference evidence="3 4" key="1">
    <citation type="submission" date="2019-07" db="EMBL/GenBank/DDBJ databases">
        <title>Paenibacillus thiaminolyticus NRRL B-4156.</title>
        <authorList>
            <person name="Hehnly C."/>
            <person name="Zhang L."/>
        </authorList>
    </citation>
    <scope>NUCLEOTIDE SEQUENCE [LARGE SCALE GENOMIC DNA]</scope>
    <source>
        <strain evidence="3 4">NRRL B-4156</strain>
    </source>
</reference>
<dbReference type="InterPro" id="IPR013096">
    <property type="entry name" value="Cupin_2"/>
</dbReference>
<dbReference type="SUPFAM" id="SSF51182">
    <property type="entry name" value="RmlC-like cupins"/>
    <property type="match status" value="1"/>
</dbReference>
<accession>A0AAP9DRF1</accession>
<dbReference type="Gene3D" id="2.60.120.10">
    <property type="entry name" value="Jelly Rolls"/>
    <property type="match status" value="1"/>
</dbReference>
<dbReference type="AlphaFoldDB" id="A0AAP9DRF1"/>
<dbReference type="Proteomes" id="UP000315377">
    <property type="component" value="Chromosome"/>
</dbReference>
<gene>
    <name evidence="3" type="ORF">FLT43_03640</name>
    <name evidence="2" type="ORF">M5W83_26465</name>
</gene>
<protein>
    <submittedName>
        <fullName evidence="3">Cupin domain-containing protein</fullName>
    </submittedName>
</protein>
<keyword evidence="5" id="KW-1185">Reference proteome</keyword>
<dbReference type="GeneID" id="76995070"/>
<sequence length="121" mass="13427">MKIYNFGKDIGQEIKAFDSKNLIMTGMIDATDKIRMGCMHVDAGGIVGYHQASVSQLFAVVAGEGVVKGTEDKEYRIKAGYAAYWEEGEWHETRTEAGLTAIVIEGVALNIKMKEEEWQAH</sequence>
<dbReference type="EMBL" id="CP041405">
    <property type="protein sequence ID" value="QDM42692.1"/>
    <property type="molecule type" value="Genomic_DNA"/>
</dbReference>
<proteinExistence type="predicted"/>
<evidence type="ECO:0000259" key="1">
    <source>
        <dbReference type="Pfam" id="PF07883"/>
    </source>
</evidence>
<organism evidence="3 4">
    <name type="scientific">Paenibacillus thiaminolyticus</name>
    <name type="common">Bacillus thiaminolyticus</name>
    <dbReference type="NCBI Taxonomy" id="49283"/>
    <lineage>
        <taxon>Bacteria</taxon>
        <taxon>Bacillati</taxon>
        <taxon>Bacillota</taxon>
        <taxon>Bacilli</taxon>
        <taxon>Bacillales</taxon>
        <taxon>Paenibacillaceae</taxon>
        <taxon>Paenibacillus</taxon>
    </lineage>
</organism>
<dbReference type="InterPro" id="IPR011051">
    <property type="entry name" value="RmlC_Cupin_sf"/>
</dbReference>
<dbReference type="InterPro" id="IPR014710">
    <property type="entry name" value="RmlC-like_jellyroll"/>
</dbReference>